<comment type="caution">
    <text evidence="2">The sequence shown here is derived from an EMBL/GenBank/DDBJ whole genome shotgun (WGS) entry which is preliminary data.</text>
</comment>
<evidence type="ECO:0000259" key="1">
    <source>
        <dbReference type="Pfam" id="PF05368"/>
    </source>
</evidence>
<dbReference type="InterPro" id="IPR036291">
    <property type="entry name" value="NAD(P)-bd_dom_sf"/>
</dbReference>
<dbReference type="PANTHER" id="PTHR12126">
    <property type="entry name" value="NADH-UBIQUINONE OXIDOREDUCTASE 39 KDA SUBUNIT-RELATED"/>
    <property type="match status" value="1"/>
</dbReference>
<dbReference type="EMBL" id="LAEV01001859">
    <property type="protein sequence ID" value="KKA27213.1"/>
    <property type="molecule type" value="Genomic_DNA"/>
</dbReference>
<dbReference type="FunFam" id="3.40.50.720:FF:000358">
    <property type="entry name" value="NADH-ubiquinone oxidoreductase 39 kDa subunit"/>
    <property type="match status" value="1"/>
</dbReference>
<dbReference type="CDD" id="cd05271">
    <property type="entry name" value="NDUFA9_like_SDR_a"/>
    <property type="match status" value="1"/>
</dbReference>
<sequence length="376" mass="42875">MSLSLAAARSPRTAATAVLGRRSIADIAITRTGKPIVRVQGGRLNDLLGNTATVFGATGRLGRYIVNRLARQGCTVIVPFREEMTKRHLKVSGDLGRVIFMEYDLRNTQSIEESVRHSDIVYNLVGRDFPTKNFTLEDVHVEGAERIAEAVAKYDVDRFVHVSSYNADPKSECEFFETKGRGERVVREIFPEATLVRPAPTFGFEDNLLLKLATFTNLFTVNNMKERFWPVHVVDVGRALEVIGFDDTTASQTYELYGPKNYSMAEIAALVDREIYKKRRHINVSPRILKPIADILHKTLYLQTLSSQELDRELYDQIIDPAAKTFKDLGIEPEDISQYTYHYLQGFRNAAYYDLPPATEKEKREDRKYFHVIDNQ</sequence>
<dbReference type="SUPFAM" id="SSF51735">
    <property type="entry name" value="NAD(P)-binding Rossmann-fold domains"/>
    <property type="match status" value="1"/>
</dbReference>
<dbReference type="GO" id="GO:0044877">
    <property type="term" value="F:protein-containing complex binding"/>
    <property type="evidence" value="ECO:0007669"/>
    <property type="project" value="TreeGrafter"/>
</dbReference>
<keyword evidence="3" id="KW-1185">Reference proteome</keyword>
<dbReference type="InterPro" id="IPR051207">
    <property type="entry name" value="ComplexI_NDUFA9_subunit"/>
</dbReference>
<proteinExistence type="predicted"/>
<dbReference type="Pfam" id="PF05368">
    <property type="entry name" value="NmrA"/>
    <property type="match status" value="1"/>
</dbReference>
<dbReference type="PANTHER" id="PTHR12126:SF11">
    <property type="entry name" value="NADH DEHYDROGENASE [UBIQUINONE] 1 ALPHA SUBCOMPLEX SUBUNIT 9, MITOCHONDRIAL"/>
    <property type="match status" value="1"/>
</dbReference>
<evidence type="ECO:0000313" key="3">
    <source>
        <dbReference type="Proteomes" id="UP000033483"/>
    </source>
</evidence>
<dbReference type="InterPro" id="IPR008030">
    <property type="entry name" value="NmrA-like"/>
</dbReference>
<dbReference type="AlphaFoldDB" id="A0A0F4ZBJ8"/>
<gene>
    <name evidence="2" type="ORF">TD95_002103</name>
</gene>
<reference evidence="2 3" key="1">
    <citation type="submission" date="2015-03" db="EMBL/GenBank/DDBJ databases">
        <authorList>
            <person name="Radwan O."/>
            <person name="Al-Naeli F.A."/>
            <person name="Rendon G.A."/>
            <person name="Fields C."/>
        </authorList>
    </citation>
    <scope>NUCLEOTIDE SEQUENCE [LARGE SCALE GENOMIC DNA]</scope>
    <source>
        <strain evidence="2">CR-DP1</strain>
    </source>
</reference>
<name>A0A0F4ZBJ8_9PEZI</name>
<dbReference type="Gene3D" id="3.40.50.720">
    <property type="entry name" value="NAD(P)-binding Rossmann-like Domain"/>
    <property type="match status" value="1"/>
</dbReference>
<organism evidence="2 3">
    <name type="scientific">Thielaviopsis punctulata</name>
    <dbReference type="NCBI Taxonomy" id="72032"/>
    <lineage>
        <taxon>Eukaryota</taxon>
        <taxon>Fungi</taxon>
        <taxon>Dikarya</taxon>
        <taxon>Ascomycota</taxon>
        <taxon>Pezizomycotina</taxon>
        <taxon>Sordariomycetes</taxon>
        <taxon>Hypocreomycetidae</taxon>
        <taxon>Microascales</taxon>
        <taxon>Ceratocystidaceae</taxon>
        <taxon>Thielaviopsis</taxon>
    </lineage>
</organism>
<evidence type="ECO:0000313" key="2">
    <source>
        <dbReference type="EMBL" id="KKA27213.1"/>
    </source>
</evidence>
<feature type="domain" description="NmrA-like" evidence="1">
    <location>
        <begin position="51"/>
        <end position="298"/>
    </location>
</feature>
<dbReference type="Proteomes" id="UP000033483">
    <property type="component" value="Unassembled WGS sequence"/>
</dbReference>
<dbReference type="GO" id="GO:0005739">
    <property type="term" value="C:mitochondrion"/>
    <property type="evidence" value="ECO:0007669"/>
    <property type="project" value="TreeGrafter"/>
</dbReference>
<dbReference type="OrthoDB" id="275457at2759"/>
<protein>
    <recommendedName>
        <fullName evidence="1">NmrA-like domain-containing protein</fullName>
    </recommendedName>
</protein>
<accession>A0A0F4ZBJ8</accession>